<dbReference type="AlphaFoldDB" id="A0AAV0RUR8"/>
<evidence type="ECO:0000256" key="1">
    <source>
        <dbReference type="SAM" id="MobiDB-lite"/>
    </source>
</evidence>
<dbReference type="Proteomes" id="UP001154282">
    <property type="component" value="Unassembled WGS sequence"/>
</dbReference>
<evidence type="ECO:0000313" key="3">
    <source>
        <dbReference type="Proteomes" id="UP001154282"/>
    </source>
</evidence>
<comment type="caution">
    <text evidence="2">The sequence shown here is derived from an EMBL/GenBank/DDBJ whole genome shotgun (WGS) entry which is preliminary data.</text>
</comment>
<protein>
    <submittedName>
        <fullName evidence="2">Uncharacterized protein</fullName>
    </submittedName>
</protein>
<feature type="non-terminal residue" evidence="2">
    <location>
        <position position="44"/>
    </location>
</feature>
<evidence type="ECO:0000313" key="2">
    <source>
        <dbReference type="EMBL" id="CAI0562867.1"/>
    </source>
</evidence>
<reference evidence="2" key="1">
    <citation type="submission" date="2022-08" db="EMBL/GenBank/DDBJ databases">
        <authorList>
            <person name="Gutierrez-Valencia J."/>
        </authorList>
    </citation>
    <scope>NUCLEOTIDE SEQUENCE</scope>
</reference>
<sequence>MEMMVSSSRNLRNLRIVTESDVQDGFQQGHLSSQHDEGSTNRIG</sequence>
<organism evidence="2 3">
    <name type="scientific">Linum tenue</name>
    <dbReference type="NCBI Taxonomy" id="586396"/>
    <lineage>
        <taxon>Eukaryota</taxon>
        <taxon>Viridiplantae</taxon>
        <taxon>Streptophyta</taxon>
        <taxon>Embryophyta</taxon>
        <taxon>Tracheophyta</taxon>
        <taxon>Spermatophyta</taxon>
        <taxon>Magnoliopsida</taxon>
        <taxon>eudicotyledons</taxon>
        <taxon>Gunneridae</taxon>
        <taxon>Pentapetalae</taxon>
        <taxon>rosids</taxon>
        <taxon>fabids</taxon>
        <taxon>Malpighiales</taxon>
        <taxon>Linaceae</taxon>
        <taxon>Linum</taxon>
    </lineage>
</organism>
<keyword evidence="3" id="KW-1185">Reference proteome</keyword>
<proteinExistence type="predicted"/>
<dbReference type="EMBL" id="CAMGYJ010000011">
    <property type="protein sequence ID" value="CAI0562867.1"/>
    <property type="molecule type" value="Genomic_DNA"/>
</dbReference>
<accession>A0AAV0RUR8</accession>
<feature type="compositionally biased region" description="Basic and acidic residues" evidence="1">
    <location>
        <begin position="33"/>
        <end position="44"/>
    </location>
</feature>
<feature type="region of interest" description="Disordered" evidence="1">
    <location>
        <begin position="22"/>
        <end position="44"/>
    </location>
</feature>
<gene>
    <name evidence="2" type="ORF">LITE_LOCUS50062</name>
</gene>
<name>A0AAV0RUR8_9ROSI</name>